<evidence type="ECO:0000313" key="3">
    <source>
        <dbReference type="Proteomes" id="UP001499990"/>
    </source>
</evidence>
<evidence type="ECO:0008006" key="4">
    <source>
        <dbReference type="Google" id="ProtNLM"/>
    </source>
</evidence>
<dbReference type="Proteomes" id="UP001499990">
    <property type="component" value="Unassembled WGS sequence"/>
</dbReference>
<comment type="caution">
    <text evidence="2">The sequence shown here is derived from an EMBL/GenBank/DDBJ whole genome shotgun (WGS) entry which is preliminary data.</text>
</comment>
<keyword evidence="3" id="KW-1185">Reference proteome</keyword>
<proteinExistence type="predicted"/>
<evidence type="ECO:0000313" key="2">
    <source>
        <dbReference type="EMBL" id="GAA3375827.1"/>
    </source>
</evidence>
<protein>
    <recommendedName>
        <fullName evidence="4">Peptidylprolyl isomerase</fullName>
    </recommendedName>
</protein>
<feature type="region of interest" description="Disordered" evidence="1">
    <location>
        <begin position="77"/>
        <end position="98"/>
    </location>
</feature>
<evidence type="ECO:0000256" key="1">
    <source>
        <dbReference type="SAM" id="MobiDB-lite"/>
    </source>
</evidence>
<accession>A0ABP6SFT3</accession>
<reference evidence="3" key="1">
    <citation type="journal article" date="2019" name="Int. J. Syst. Evol. Microbiol.">
        <title>The Global Catalogue of Microorganisms (GCM) 10K type strain sequencing project: providing services to taxonomists for standard genome sequencing and annotation.</title>
        <authorList>
            <consortium name="The Broad Institute Genomics Platform"/>
            <consortium name="The Broad Institute Genome Sequencing Center for Infectious Disease"/>
            <person name="Wu L."/>
            <person name="Ma J."/>
        </authorList>
    </citation>
    <scope>NUCLEOTIDE SEQUENCE [LARGE SCALE GENOMIC DNA]</scope>
    <source>
        <strain evidence="3">JCM 9651</strain>
    </source>
</reference>
<organism evidence="2 3">
    <name type="scientific">Streptomyces sannanensis</name>
    <dbReference type="NCBI Taxonomy" id="285536"/>
    <lineage>
        <taxon>Bacteria</taxon>
        <taxon>Bacillati</taxon>
        <taxon>Actinomycetota</taxon>
        <taxon>Actinomycetes</taxon>
        <taxon>Kitasatosporales</taxon>
        <taxon>Streptomycetaceae</taxon>
        <taxon>Streptomyces</taxon>
    </lineage>
</organism>
<name>A0ABP6SFT3_9ACTN</name>
<dbReference type="EMBL" id="BAAAYL010000001">
    <property type="protein sequence ID" value="GAA3375827.1"/>
    <property type="molecule type" value="Genomic_DNA"/>
</dbReference>
<sequence>MGQVYDPQSVCGEFSRISQPGSAEAVGALPATPSALAMANAGNQTRSQVFLVFIRAPCEADLASVPESSDMTLTLHCRTSDTGRPTGPGLWTGVRTSA</sequence>
<gene>
    <name evidence="2" type="ORF">GCM10020367_45160</name>
</gene>